<accession>A0ABS4KAK2</accession>
<dbReference type="EMBL" id="JAGGLL010000054">
    <property type="protein sequence ID" value="MBP2024211.1"/>
    <property type="molecule type" value="Genomic_DNA"/>
</dbReference>
<feature type="domain" description="Methyltransferase" evidence="3">
    <location>
        <begin position="48"/>
        <end position="137"/>
    </location>
</feature>
<evidence type="ECO:0000256" key="1">
    <source>
        <dbReference type="ARBA" id="ARBA00022603"/>
    </source>
</evidence>
<name>A0ABS4KAK2_9CLOT</name>
<evidence type="ECO:0000313" key="5">
    <source>
        <dbReference type="Proteomes" id="UP001519308"/>
    </source>
</evidence>
<evidence type="ECO:0000256" key="2">
    <source>
        <dbReference type="ARBA" id="ARBA00022679"/>
    </source>
</evidence>
<sequence>MVKTFEDKSRKSYNEKANDYDKTFDGKFTAKFKELLLKEITMENNSSVLDVGCGNGTFLKMLANNYNIEGYGIDISEKMIENAKKSCPSMTFEVSGCEYTPFKNQMFHAVTVCASYHHFPDTKAFAKEVSRILKPKGVVYISEIYFPLIIRAIVNPFVLLSKAGDVKFYSPKEIQGNFEEYGFEKVDFKREGHIQVIVFRKL</sequence>
<keyword evidence="5" id="KW-1185">Reference proteome</keyword>
<comment type="caution">
    <text evidence="4">The sequence shown here is derived from an EMBL/GenBank/DDBJ whole genome shotgun (WGS) entry which is preliminary data.</text>
</comment>
<dbReference type="Pfam" id="PF13649">
    <property type="entry name" value="Methyltransf_25"/>
    <property type="match status" value="1"/>
</dbReference>
<dbReference type="RefSeq" id="WP_021282597.1">
    <property type="nucleotide sequence ID" value="NZ_JAGGLL010000054.1"/>
</dbReference>
<keyword evidence="1" id="KW-0489">Methyltransferase</keyword>
<proteinExistence type="predicted"/>
<keyword evidence="2" id="KW-0808">Transferase</keyword>
<dbReference type="PANTHER" id="PTHR43861:SF1">
    <property type="entry name" value="TRANS-ACONITATE 2-METHYLTRANSFERASE"/>
    <property type="match status" value="1"/>
</dbReference>
<organism evidence="4 5">
    <name type="scientific">Clostridium punense</name>
    <dbReference type="NCBI Taxonomy" id="1054297"/>
    <lineage>
        <taxon>Bacteria</taxon>
        <taxon>Bacillati</taxon>
        <taxon>Bacillota</taxon>
        <taxon>Clostridia</taxon>
        <taxon>Eubacteriales</taxon>
        <taxon>Clostridiaceae</taxon>
        <taxon>Clostridium</taxon>
    </lineage>
</organism>
<dbReference type="SUPFAM" id="SSF53335">
    <property type="entry name" value="S-adenosyl-L-methionine-dependent methyltransferases"/>
    <property type="match status" value="1"/>
</dbReference>
<dbReference type="Gene3D" id="3.40.50.150">
    <property type="entry name" value="Vaccinia Virus protein VP39"/>
    <property type="match status" value="1"/>
</dbReference>
<dbReference type="PANTHER" id="PTHR43861">
    <property type="entry name" value="TRANS-ACONITATE 2-METHYLTRANSFERASE-RELATED"/>
    <property type="match status" value="1"/>
</dbReference>
<dbReference type="CDD" id="cd02440">
    <property type="entry name" value="AdoMet_MTases"/>
    <property type="match status" value="1"/>
</dbReference>
<dbReference type="InterPro" id="IPR041698">
    <property type="entry name" value="Methyltransf_25"/>
</dbReference>
<protein>
    <submittedName>
        <fullName evidence="4">Ubiquinone/menaquinone biosynthesis C-methylase UbiE</fullName>
    </submittedName>
</protein>
<evidence type="ECO:0000259" key="3">
    <source>
        <dbReference type="Pfam" id="PF13649"/>
    </source>
</evidence>
<keyword evidence="4" id="KW-0830">Ubiquinone</keyword>
<evidence type="ECO:0000313" key="4">
    <source>
        <dbReference type="EMBL" id="MBP2024211.1"/>
    </source>
</evidence>
<gene>
    <name evidence="4" type="ORF">J2Z44_004066</name>
</gene>
<dbReference type="InterPro" id="IPR029063">
    <property type="entry name" value="SAM-dependent_MTases_sf"/>
</dbReference>
<dbReference type="Proteomes" id="UP001519308">
    <property type="component" value="Unassembled WGS sequence"/>
</dbReference>
<reference evidence="4 5" key="1">
    <citation type="submission" date="2021-03" db="EMBL/GenBank/DDBJ databases">
        <title>Genomic Encyclopedia of Type Strains, Phase IV (KMG-IV): sequencing the most valuable type-strain genomes for metagenomic binning, comparative biology and taxonomic classification.</title>
        <authorList>
            <person name="Goeker M."/>
        </authorList>
    </citation>
    <scope>NUCLEOTIDE SEQUENCE [LARGE SCALE GENOMIC DNA]</scope>
    <source>
        <strain evidence="4 5">DSM 28650</strain>
    </source>
</reference>